<organism evidence="7 8">
    <name type="scientific">Clostridium saccharobutylicum</name>
    <dbReference type="NCBI Taxonomy" id="169679"/>
    <lineage>
        <taxon>Bacteria</taxon>
        <taxon>Bacillati</taxon>
        <taxon>Bacillota</taxon>
        <taxon>Clostridia</taxon>
        <taxon>Eubacteriales</taxon>
        <taxon>Clostridiaceae</taxon>
        <taxon>Clostridium</taxon>
    </lineage>
</organism>
<evidence type="ECO:0000256" key="5">
    <source>
        <dbReference type="ARBA" id="ARBA00023136"/>
    </source>
</evidence>
<dbReference type="PANTHER" id="PTHR32196:SF69">
    <property type="entry name" value="BRANCHED-CHAIN AMINO ACID TRANSPORT SYSTEM, PERMEASE PROTEIN"/>
    <property type="match status" value="1"/>
</dbReference>
<protein>
    <submittedName>
        <fullName evidence="7">Ribose ABC transporter permease protein</fullName>
    </submittedName>
</protein>
<evidence type="ECO:0000256" key="3">
    <source>
        <dbReference type="ARBA" id="ARBA00022692"/>
    </source>
</evidence>
<gene>
    <name evidence="7" type="ORF">CLOSAC_16890</name>
</gene>
<dbReference type="EMBL" id="LZYZ01000003">
    <property type="protein sequence ID" value="OOM13603.1"/>
    <property type="molecule type" value="Genomic_DNA"/>
</dbReference>
<dbReference type="GO" id="GO:0022857">
    <property type="term" value="F:transmembrane transporter activity"/>
    <property type="evidence" value="ECO:0007669"/>
    <property type="project" value="InterPro"/>
</dbReference>
<keyword evidence="4 6" id="KW-1133">Transmembrane helix</keyword>
<dbReference type="CDD" id="cd06574">
    <property type="entry name" value="TM_PBP1_branched-chain-AA_like"/>
    <property type="match status" value="1"/>
</dbReference>
<keyword evidence="5 6" id="KW-0472">Membrane</keyword>
<evidence type="ECO:0000256" key="4">
    <source>
        <dbReference type="ARBA" id="ARBA00022989"/>
    </source>
</evidence>
<feature type="transmembrane region" description="Helical" evidence="6">
    <location>
        <begin position="125"/>
        <end position="143"/>
    </location>
</feature>
<feature type="transmembrane region" description="Helical" evidence="6">
    <location>
        <begin position="199"/>
        <end position="219"/>
    </location>
</feature>
<sequence length="300" mass="31611">MGVLINILEQGLLFSLVAIAVYITYKILDFPDMSVDGTFPMGAAISASLLVSGINPWISILAAALGGAVAGAITGFLHVKLKIDNLMAGILMMIGLYSINLRIMGKANVPLFNVKHLFKLQISPIVIILLMLIIVKVLLDLYLKTKSGFLLMAVGDNEQVVSSLGVNKDLVKVLGLTISNALAALAGALTAQYQGFSDVGMGTGTVVMGLAAVIIGSSLFERVSFIKATTLSILGAIIYKGAIAIVLKLGLNANDLKLMTAIIVVIALCSNNGIFKFKKKKIMEGGAKENVKSETTIQSV</sequence>
<dbReference type="AlphaFoldDB" id="A0A1S8NB41"/>
<reference evidence="7 8" key="1">
    <citation type="submission" date="2016-05" db="EMBL/GenBank/DDBJ databases">
        <title>Microbial solvent formation.</title>
        <authorList>
            <person name="Poehlein A."/>
            <person name="Montoya Solano J.D."/>
            <person name="Flitsch S."/>
            <person name="Krabben P."/>
            <person name="Duerre P."/>
            <person name="Daniel R."/>
        </authorList>
    </citation>
    <scope>NUCLEOTIDE SEQUENCE [LARGE SCALE GENOMIC DNA]</scope>
    <source>
        <strain evidence="7 8">L1-8</strain>
    </source>
</reference>
<evidence type="ECO:0000256" key="1">
    <source>
        <dbReference type="ARBA" id="ARBA00004651"/>
    </source>
</evidence>
<comment type="subcellular location">
    <subcellularLocation>
        <location evidence="1">Cell membrane</location>
        <topology evidence="1">Multi-pass membrane protein</topology>
    </subcellularLocation>
</comment>
<evidence type="ECO:0000313" key="8">
    <source>
        <dbReference type="Proteomes" id="UP000191154"/>
    </source>
</evidence>
<feature type="transmembrane region" description="Helical" evidence="6">
    <location>
        <begin position="173"/>
        <end position="193"/>
    </location>
</feature>
<feature type="transmembrane region" description="Helical" evidence="6">
    <location>
        <begin position="57"/>
        <end position="79"/>
    </location>
</feature>
<name>A0A1S8NB41_CLOSA</name>
<dbReference type="RefSeq" id="WP_077865032.1">
    <property type="nucleotide sequence ID" value="NZ_LZYZ01000003.1"/>
</dbReference>
<dbReference type="Pfam" id="PF02653">
    <property type="entry name" value="BPD_transp_2"/>
    <property type="match status" value="1"/>
</dbReference>
<evidence type="ECO:0000256" key="2">
    <source>
        <dbReference type="ARBA" id="ARBA00022475"/>
    </source>
</evidence>
<feature type="transmembrane region" description="Helical" evidence="6">
    <location>
        <begin position="256"/>
        <end position="275"/>
    </location>
</feature>
<dbReference type="GO" id="GO:0005886">
    <property type="term" value="C:plasma membrane"/>
    <property type="evidence" value="ECO:0007669"/>
    <property type="project" value="UniProtKB-SubCell"/>
</dbReference>
<feature type="transmembrane region" description="Helical" evidence="6">
    <location>
        <begin position="12"/>
        <end position="28"/>
    </location>
</feature>
<keyword evidence="2" id="KW-1003">Cell membrane</keyword>
<feature type="transmembrane region" description="Helical" evidence="6">
    <location>
        <begin position="86"/>
        <end position="105"/>
    </location>
</feature>
<evidence type="ECO:0000313" key="7">
    <source>
        <dbReference type="EMBL" id="OOM13603.1"/>
    </source>
</evidence>
<feature type="transmembrane region" description="Helical" evidence="6">
    <location>
        <begin position="231"/>
        <end position="250"/>
    </location>
</feature>
<proteinExistence type="predicted"/>
<comment type="caution">
    <text evidence="7">The sequence shown here is derived from an EMBL/GenBank/DDBJ whole genome shotgun (WGS) entry which is preliminary data.</text>
</comment>
<accession>A0A1S8NB41</accession>
<dbReference type="PANTHER" id="PTHR32196">
    <property type="entry name" value="ABC TRANSPORTER PERMEASE PROTEIN YPHD-RELATED-RELATED"/>
    <property type="match status" value="1"/>
</dbReference>
<evidence type="ECO:0000256" key="6">
    <source>
        <dbReference type="SAM" id="Phobius"/>
    </source>
</evidence>
<keyword evidence="3 6" id="KW-0812">Transmembrane</keyword>
<dbReference type="InterPro" id="IPR001851">
    <property type="entry name" value="ABC_transp_permease"/>
</dbReference>
<dbReference type="Proteomes" id="UP000191154">
    <property type="component" value="Unassembled WGS sequence"/>
</dbReference>